<name>A0A1W1BU55_9ZZZZ</name>
<dbReference type="InterPro" id="IPR027417">
    <property type="entry name" value="P-loop_NTPase"/>
</dbReference>
<dbReference type="SMART" id="SM00533">
    <property type="entry name" value="MUTSd"/>
    <property type="match status" value="1"/>
</dbReference>
<dbReference type="Gene3D" id="3.40.1170.10">
    <property type="entry name" value="DNA repair protein MutS, domain I"/>
    <property type="match status" value="1"/>
</dbReference>
<evidence type="ECO:0000313" key="9">
    <source>
        <dbReference type="EMBL" id="SFV57024.1"/>
    </source>
</evidence>
<protein>
    <submittedName>
        <fullName evidence="9">DNA mismatch repair protein MutS</fullName>
    </submittedName>
</protein>
<dbReference type="InterPro" id="IPR007695">
    <property type="entry name" value="DNA_mismatch_repair_MutS-lik_N"/>
</dbReference>
<feature type="domain" description="DNA mismatch repair protein MutS core" evidence="7">
    <location>
        <begin position="320"/>
        <end position="653"/>
    </location>
</feature>
<accession>A0A1W1BU55</accession>
<dbReference type="Gene3D" id="3.40.50.300">
    <property type="entry name" value="P-loop containing nucleotide triphosphate hydrolases"/>
    <property type="match status" value="1"/>
</dbReference>
<dbReference type="PIRSF" id="PIRSF037677">
    <property type="entry name" value="DNA_mis_repair_Msh6"/>
    <property type="match status" value="1"/>
</dbReference>
<evidence type="ECO:0000256" key="6">
    <source>
        <dbReference type="ARBA" id="ARBA00023204"/>
    </source>
</evidence>
<dbReference type="GO" id="GO:0030983">
    <property type="term" value="F:mismatched DNA binding"/>
    <property type="evidence" value="ECO:0007669"/>
    <property type="project" value="InterPro"/>
</dbReference>
<dbReference type="Pfam" id="PF01624">
    <property type="entry name" value="MutS_I"/>
    <property type="match status" value="1"/>
</dbReference>
<keyword evidence="6" id="KW-0234">DNA repair</keyword>
<evidence type="ECO:0000256" key="3">
    <source>
        <dbReference type="ARBA" id="ARBA00022763"/>
    </source>
</evidence>
<dbReference type="InterPro" id="IPR003615">
    <property type="entry name" value="HNH_nuc"/>
</dbReference>
<dbReference type="InterPro" id="IPR007696">
    <property type="entry name" value="DNA_mismatch_repair_MutS_core"/>
</dbReference>
<dbReference type="AlphaFoldDB" id="A0A1W1BU55"/>
<keyword evidence="5" id="KW-0238">DNA-binding</keyword>
<reference evidence="9" key="1">
    <citation type="submission" date="2016-10" db="EMBL/GenBank/DDBJ databases">
        <authorList>
            <person name="de Groot N.N."/>
        </authorList>
    </citation>
    <scope>NUCLEOTIDE SEQUENCE</scope>
</reference>
<dbReference type="InterPro" id="IPR036678">
    <property type="entry name" value="MutS_con_dom_sf"/>
</dbReference>
<dbReference type="Pfam" id="PF00488">
    <property type="entry name" value="MutS_V"/>
    <property type="match status" value="1"/>
</dbReference>
<comment type="similarity">
    <text evidence="1">Belongs to the DNA mismatch repair MutS family.</text>
</comment>
<proteinExistence type="inferred from homology"/>
<keyword evidence="4" id="KW-0067">ATP-binding</keyword>
<dbReference type="GO" id="GO:0005524">
    <property type="term" value="F:ATP binding"/>
    <property type="evidence" value="ECO:0007669"/>
    <property type="project" value="UniProtKB-KW"/>
</dbReference>
<keyword evidence="3" id="KW-0227">DNA damage</keyword>
<feature type="domain" description="DNA mismatch repair proteins mutS family" evidence="8">
    <location>
        <begin position="687"/>
        <end position="877"/>
    </location>
</feature>
<dbReference type="SMART" id="SM00534">
    <property type="entry name" value="MUTSac"/>
    <property type="match status" value="1"/>
</dbReference>
<evidence type="ECO:0000259" key="7">
    <source>
        <dbReference type="SMART" id="SM00533"/>
    </source>
</evidence>
<dbReference type="GO" id="GO:0043504">
    <property type="term" value="P:mitochondrial DNA repair"/>
    <property type="evidence" value="ECO:0007669"/>
    <property type="project" value="TreeGrafter"/>
</dbReference>
<dbReference type="Gene3D" id="1.10.1420.10">
    <property type="match status" value="2"/>
</dbReference>
<dbReference type="EMBL" id="FPHE01000072">
    <property type="protein sequence ID" value="SFV57024.1"/>
    <property type="molecule type" value="Genomic_DNA"/>
</dbReference>
<organism evidence="9">
    <name type="scientific">hydrothermal vent metagenome</name>
    <dbReference type="NCBI Taxonomy" id="652676"/>
    <lineage>
        <taxon>unclassified sequences</taxon>
        <taxon>metagenomes</taxon>
        <taxon>ecological metagenomes</taxon>
    </lineage>
</organism>
<evidence type="ECO:0000256" key="1">
    <source>
        <dbReference type="ARBA" id="ARBA00006271"/>
    </source>
</evidence>
<gene>
    <name evidence="9" type="ORF">MNB_SV-12-198</name>
</gene>
<evidence type="ECO:0000256" key="5">
    <source>
        <dbReference type="ARBA" id="ARBA00023125"/>
    </source>
</evidence>
<dbReference type="InterPro" id="IPR000432">
    <property type="entry name" value="DNA_mismatch_repair_MutS_C"/>
</dbReference>
<dbReference type="Pfam" id="PF05192">
    <property type="entry name" value="MutS_III"/>
    <property type="match status" value="1"/>
</dbReference>
<sequence>MEQASKILNSKGKLLTEIYFDLQQHFESKYGKDTLILIEIGSFFELYEVNNDEMKIGKAKEIAELLNIQLTRKNKAILENSVKNPLLAGVPTVSIERYIARLISAKKYTIVIVKQKGTPPKIKRYISNIISPGTNFEYQTEVDENNIVSIMIDENQGIYSVGYSAIDVTTGKTIANEMHSTRDDKTYALDELFNLLQTYNTAEVIVTLENSSIDREWLTSYLELGLFHTSFNERRCKINYQNELFARVYQINSFLSAIEYLDLERHPYTTEALAILIEFIIEHDEQIIEKMNRPIFLGISRYLYLGNNALEQLGIISRDRSELTLLDIIDKTATAFGKRLLKERLLSPIVDKAILESRYDLSEKLMEYSNQYDTHLKNIYDLERITRRIKLQKLHPLELTYIISSLDAIVKLLQDATQNGIEYDSSLKDKVEEFRKYLLDTFKLDICAKFRIDQINNNIFREGIYPMIDKILQKQDREMSKLEKVSSHIDSLFDKEKFSNSSKKNIAYIGYLESEGYSINLTKNRFKIIEKELKESFVTIDGEHYFFKDFHYKHLKNLVKLNSPLFEKITQNYETNQVQLVSLVKERYIWSLNEIEKRFSHLLDELTVFIANIDVAISNAKCTKAMNLSRPIILEETNGYAVIGLRHPIIEANEQSGIYIPNDIYLGSGIETKHNHITLNASSGNSVNGVLLYGINSSGKSSLMKSIGLSVIMAQAGFFVPAVELRFGMYDKLFTRIVSKDNLYKGLSTFSVEMMELKNIFNRANERSLILGDEISQGTETESGLAIVAGAILKLLELKSTFIFATHLHQLKNVEELQNISALIFLHLGVKYDEQNDTLIYNRQLQLGMGSSLYGLEFAKSLHMDDTFLKNAYSIREKLLGQDSELKKLTNKKRSRYNKNLFITKCALCEESVEDVHHILPQQLADSEGKIGAINKNHKYNLLPLCKKHHTMVHEGKIIITGFMMSLQGLKLHYEER</sequence>
<dbReference type="PANTHER" id="PTHR11361">
    <property type="entry name" value="DNA MISMATCH REPAIR PROTEIN MUTS FAMILY MEMBER"/>
    <property type="match status" value="1"/>
</dbReference>
<dbReference type="PANTHER" id="PTHR11361:SF34">
    <property type="entry name" value="DNA MISMATCH REPAIR PROTEIN MSH1, MITOCHONDRIAL"/>
    <property type="match status" value="1"/>
</dbReference>
<dbReference type="SUPFAM" id="SSF55271">
    <property type="entry name" value="DNA repair protein MutS, domain I"/>
    <property type="match status" value="1"/>
</dbReference>
<dbReference type="SUPFAM" id="SSF48334">
    <property type="entry name" value="DNA repair protein MutS, domain III"/>
    <property type="match status" value="1"/>
</dbReference>
<dbReference type="InterPro" id="IPR017261">
    <property type="entry name" value="DNA_mismatch_repair_MutS/MSH"/>
</dbReference>
<evidence type="ECO:0000256" key="4">
    <source>
        <dbReference type="ARBA" id="ARBA00022840"/>
    </source>
</evidence>
<keyword evidence="2" id="KW-0547">Nucleotide-binding</keyword>
<dbReference type="Gene3D" id="3.30.420.110">
    <property type="entry name" value="MutS, connector domain"/>
    <property type="match status" value="1"/>
</dbReference>
<dbReference type="InterPro" id="IPR045076">
    <property type="entry name" value="MutS"/>
</dbReference>
<dbReference type="InterPro" id="IPR036187">
    <property type="entry name" value="DNA_mismatch_repair_MutS_sf"/>
</dbReference>
<dbReference type="GO" id="GO:0140664">
    <property type="term" value="F:ATP-dependent DNA damage sensor activity"/>
    <property type="evidence" value="ECO:0007669"/>
    <property type="project" value="InterPro"/>
</dbReference>
<dbReference type="GO" id="GO:0005739">
    <property type="term" value="C:mitochondrion"/>
    <property type="evidence" value="ECO:0007669"/>
    <property type="project" value="TreeGrafter"/>
</dbReference>
<dbReference type="SUPFAM" id="SSF53150">
    <property type="entry name" value="DNA repair protein MutS, domain II"/>
    <property type="match status" value="1"/>
</dbReference>
<dbReference type="GO" id="GO:0006298">
    <property type="term" value="P:mismatch repair"/>
    <property type="evidence" value="ECO:0007669"/>
    <property type="project" value="InterPro"/>
</dbReference>
<dbReference type="InterPro" id="IPR016151">
    <property type="entry name" value="DNA_mismatch_repair_MutS_N"/>
</dbReference>
<evidence type="ECO:0000259" key="8">
    <source>
        <dbReference type="SMART" id="SM00534"/>
    </source>
</evidence>
<dbReference type="CDD" id="cd00085">
    <property type="entry name" value="HNHc"/>
    <property type="match status" value="1"/>
</dbReference>
<dbReference type="SUPFAM" id="SSF52540">
    <property type="entry name" value="P-loop containing nucleoside triphosphate hydrolases"/>
    <property type="match status" value="1"/>
</dbReference>
<dbReference type="GO" id="GO:0005634">
    <property type="term" value="C:nucleus"/>
    <property type="evidence" value="ECO:0007669"/>
    <property type="project" value="TreeGrafter"/>
</dbReference>
<evidence type="ECO:0000256" key="2">
    <source>
        <dbReference type="ARBA" id="ARBA00022741"/>
    </source>
</evidence>